<dbReference type="GO" id="GO:0016020">
    <property type="term" value="C:membrane"/>
    <property type="evidence" value="ECO:0007669"/>
    <property type="project" value="UniProtKB-SubCell"/>
</dbReference>
<dbReference type="AlphaFoldDB" id="A0A317G4U9"/>
<evidence type="ECO:0000256" key="4">
    <source>
        <dbReference type="ARBA" id="ARBA00022449"/>
    </source>
</evidence>
<comment type="caution">
    <text evidence="13">The sequence shown here is derived from an EMBL/GenBank/DDBJ whole genome shotgun (WGS) entry which is preliminary data.</text>
</comment>
<evidence type="ECO:0000256" key="11">
    <source>
        <dbReference type="SAM" id="Phobius"/>
    </source>
</evidence>
<dbReference type="GO" id="GO:0006814">
    <property type="term" value="P:sodium ion transport"/>
    <property type="evidence" value="ECO:0007669"/>
    <property type="project" value="UniProtKB-KW"/>
</dbReference>
<feature type="transmembrane region" description="Helical" evidence="11">
    <location>
        <begin position="297"/>
        <end position="320"/>
    </location>
</feature>
<keyword evidence="9 11" id="KW-0472">Membrane</keyword>
<evidence type="ECO:0000313" key="14">
    <source>
        <dbReference type="Proteomes" id="UP000245488"/>
    </source>
</evidence>
<dbReference type="GO" id="GO:0015297">
    <property type="term" value="F:antiporter activity"/>
    <property type="evidence" value="ECO:0007669"/>
    <property type="project" value="UniProtKB-KW"/>
</dbReference>
<dbReference type="PANTHER" id="PTHR43562:SF3">
    <property type="entry name" value="SODIUM ION_PROTON EXCHANGER (EUROFUNG)"/>
    <property type="match status" value="1"/>
</dbReference>
<keyword evidence="6 11" id="KW-1133">Transmembrane helix</keyword>
<evidence type="ECO:0000256" key="1">
    <source>
        <dbReference type="ARBA" id="ARBA00004141"/>
    </source>
</evidence>
<keyword evidence="4" id="KW-0050">Antiport</keyword>
<feature type="transmembrane region" description="Helical" evidence="11">
    <location>
        <begin position="362"/>
        <end position="381"/>
    </location>
</feature>
<reference evidence="13 14" key="1">
    <citation type="submission" date="2017-09" db="EMBL/GenBank/DDBJ databases">
        <title>High-quality draft genome sequence of Butyrivibrio fibrisolvens INBov1, isolated from cow rumen.</title>
        <authorList>
            <person name="Rodriguez Hernaez J."/>
            <person name="Rivarola M."/>
            <person name="Paniego N."/>
            <person name="Cravero S."/>
            <person name="Ceron Cucchi M."/>
            <person name="Martinez M.C."/>
        </authorList>
    </citation>
    <scope>NUCLEOTIDE SEQUENCE [LARGE SCALE GENOMIC DNA]</scope>
    <source>
        <strain evidence="13 14">INBov1</strain>
    </source>
</reference>
<keyword evidence="3" id="KW-0813">Transport</keyword>
<dbReference type="PANTHER" id="PTHR43562">
    <property type="entry name" value="NAPA-TYPE SODIUM/HYDROGEN ANTIPORTER"/>
    <property type="match status" value="1"/>
</dbReference>
<evidence type="ECO:0000256" key="2">
    <source>
        <dbReference type="ARBA" id="ARBA00005551"/>
    </source>
</evidence>
<organism evidence="13 14">
    <name type="scientific">Butyrivibrio fibrisolvens</name>
    <dbReference type="NCBI Taxonomy" id="831"/>
    <lineage>
        <taxon>Bacteria</taxon>
        <taxon>Bacillati</taxon>
        <taxon>Bacillota</taxon>
        <taxon>Clostridia</taxon>
        <taxon>Lachnospirales</taxon>
        <taxon>Lachnospiraceae</taxon>
        <taxon>Butyrivibrio</taxon>
    </lineage>
</organism>
<feature type="transmembrane region" description="Helical" evidence="11">
    <location>
        <begin position="272"/>
        <end position="291"/>
    </location>
</feature>
<dbReference type="InterPro" id="IPR038770">
    <property type="entry name" value="Na+/solute_symporter_sf"/>
</dbReference>
<feature type="transmembrane region" description="Helical" evidence="11">
    <location>
        <begin position="32"/>
        <end position="49"/>
    </location>
</feature>
<evidence type="ECO:0000256" key="8">
    <source>
        <dbReference type="ARBA" id="ARBA00023065"/>
    </source>
</evidence>
<feature type="transmembrane region" description="Helical" evidence="11">
    <location>
        <begin position="187"/>
        <end position="209"/>
    </location>
</feature>
<comment type="subcellular location">
    <subcellularLocation>
        <location evidence="1">Membrane</location>
        <topology evidence="1">Multi-pass membrane protein</topology>
    </subcellularLocation>
</comment>
<dbReference type="EMBL" id="NXNG01000001">
    <property type="protein sequence ID" value="PWT29008.1"/>
    <property type="molecule type" value="Genomic_DNA"/>
</dbReference>
<feature type="transmembrane region" description="Helical" evidence="11">
    <location>
        <begin position="221"/>
        <end position="237"/>
    </location>
</feature>
<feature type="transmembrane region" description="Helical" evidence="11">
    <location>
        <begin position="55"/>
        <end position="75"/>
    </location>
</feature>
<sequence>MEKYEFLKDLAIILLSAKFFGIVAKKFKAPQVVGEIIAGLIVGNCLLGLVQESDFISGIAEIGVIMLMFEAGLGTNMKKLKETGVKATIIACSGVFIPLILGAILYMSFYGFASYGTEEFTKALFIGTIMTATSVSITVAALKEMGKLSSTVGTTIMSAAIIDDVIGIIVLTMVLGLRDTTQNPGMVIVKSVLFFVIAAVSGVVVYRVFAWLDTRYEHTRRITIASLAYCLAMAYVAEKYFGIADITGAYVAGIVLCNLADASYIERRVDISSYMVFAPVFFAGIGLKTSFDSMNSTLLVFSIAFVIVALLGKIIGCGLVSKALKFNWSDSLKIGLGMMTRGEVALIVTNKGLEAGIISNEYFSAVILLIIISSISTPLLLKAVYNKDEKKKLAA</sequence>
<gene>
    <name evidence="13" type="ORF">CPT75_18730</name>
</gene>
<protein>
    <submittedName>
        <fullName evidence="13">Sodium:proton antiporter</fullName>
    </submittedName>
</protein>
<comment type="similarity">
    <text evidence="2">Belongs to the monovalent cation:proton antiporter 2 (CPA2) transporter (TC 2.A.37) family.</text>
</comment>
<accession>A0A317G4U9</accession>
<dbReference type="InterPro" id="IPR006153">
    <property type="entry name" value="Cation/H_exchanger_TM"/>
</dbReference>
<feature type="transmembrane region" description="Helical" evidence="11">
    <location>
        <begin position="123"/>
        <end position="142"/>
    </location>
</feature>
<evidence type="ECO:0000256" key="3">
    <source>
        <dbReference type="ARBA" id="ARBA00022448"/>
    </source>
</evidence>
<feature type="transmembrane region" description="Helical" evidence="11">
    <location>
        <begin position="87"/>
        <end position="111"/>
    </location>
</feature>
<evidence type="ECO:0000256" key="7">
    <source>
        <dbReference type="ARBA" id="ARBA00023053"/>
    </source>
</evidence>
<evidence type="ECO:0000256" key="6">
    <source>
        <dbReference type="ARBA" id="ARBA00022989"/>
    </source>
</evidence>
<keyword evidence="10" id="KW-0739">Sodium transport</keyword>
<feature type="transmembrane region" description="Helical" evidence="11">
    <location>
        <begin position="154"/>
        <end position="175"/>
    </location>
</feature>
<keyword evidence="8" id="KW-0406">Ion transport</keyword>
<keyword evidence="5 11" id="KW-0812">Transmembrane</keyword>
<evidence type="ECO:0000256" key="9">
    <source>
        <dbReference type="ARBA" id="ARBA00023136"/>
    </source>
</evidence>
<dbReference type="GO" id="GO:1902600">
    <property type="term" value="P:proton transmembrane transport"/>
    <property type="evidence" value="ECO:0007669"/>
    <property type="project" value="InterPro"/>
</dbReference>
<evidence type="ECO:0000313" key="13">
    <source>
        <dbReference type="EMBL" id="PWT29008.1"/>
    </source>
</evidence>
<dbReference type="Pfam" id="PF00999">
    <property type="entry name" value="Na_H_Exchanger"/>
    <property type="match status" value="1"/>
</dbReference>
<evidence type="ECO:0000256" key="5">
    <source>
        <dbReference type="ARBA" id="ARBA00022692"/>
    </source>
</evidence>
<feature type="domain" description="Cation/H+ exchanger transmembrane" evidence="12">
    <location>
        <begin position="15"/>
        <end position="382"/>
    </location>
</feature>
<evidence type="ECO:0000259" key="12">
    <source>
        <dbReference type="Pfam" id="PF00999"/>
    </source>
</evidence>
<keyword evidence="7" id="KW-0915">Sodium</keyword>
<name>A0A317G4U9_BUTFI</name>
<dbReference type="RefSeq" id="WP_110074030.1">
    <property type="nucleotide sequence ID" value="NZ_CM009896.1"/>
</dbReference>
<dbReference type="Proteomes" id="UP000245488">
    <property type="component" value="Chromosome"/>
</dbReference>
<dbReference type="Gene3D" id="1.20.1530.20">
    <property type="match status" value="1"/>
</dbReference>
<evidence type="ECO:0000256" key="10">
    <source>
        <dbReference type="ARBA" id="ARBA00023201"/>
    </source>
</evidence>
<proteinExistence type="inferred from homology"/>
<keyword evidence="14" id="KW-1185">Reference proteome</keyword>